<dbReference type="EMBL" id="JBHSRJ010000004">
    <property type="protein sequence ID" value="MFC6042835.1"/>
    <property type="molecule type" value="Genomic_DNA"/>
</dbReference>
<evidence type="ECO:0000313" key="4">
    <source>
        <dbReference type="Proteomes" id="UP001596135"/>
    </source>
</evidence>
<dbReference type="RefSeq" id="WP_379152271.1">
    <property type="nucleotide sequence ID" value="NZ_JBHSRJ010000004.1"/>
</dbReference>
<evidence type="ECO:0000313" key="3">
    <source>
        <dbReference type="EMBL" id="MFC6042835.1"/>
    </source>
</evidence>
<keyword evidence="2" id="KW-1133">Transmembrane helix</keyword>
<feature type="region of interest" description="Disordered" evidence="1">
    <location>
        <begin position="212"/>
        <end position="237"/>
    </location>
</feature>
<feature type="region of interest" description="Disordered" evidence="1">
    <location>
        <begin position="12"/>
        <end position="35"/>
    </location>
</feature>
<evidence type="ECO:0000256" key="1">
    <source>
        <dbReference type="SAM" id="MobiDB-lite"/>
    </source>
</evidence>
<keyword evidence="2" id="KW-0472">Membrane</keyword>
<comment type="caution">
    <text evidence="3">The sequence shown here is derived from an EMBL/GenBank/DDBJ whole genome shotgun (WGS) entry which is preliminary data.</text>
</comment>
<sequence length="452" mass="48124">MTDDRLRDQLQALVPQPPPAPGRAAAARDLHRRHRRRTTVSVVVVAAVAVVALAVVPTLTSGDQPGVTHPATPTPSPTPTPPEPQAFTCPAPRAQADTETVPAGAVAVHLCQGTGAGFDTPSDALVTDVDELADVVNQQTPQAPPKGCELDLGIGYLLAFEYADGRIVPVGGDLYGCHELRVGTSTRAHPERPWSRFIALLRAQRAQRARLAPQLRARPACGDQQSDSGTGTSPVARPDEMMVATLCVSYETETDHDPQGVPVSADDLAVLLADRADHHEPVSNDECPVDTPSWVLVGTTRWGDLVTADGWCGIWNDGRGIGGPPGPEAQRVLDRLVRHTGRPVPAVDASSTAEQVVAAYVDLLNADLRDEALALWHPLGTPDLPVGYGHVDAKVESTRALRSISAYDDATAVTALYREVPPDGAYTDYREAVFTLGRDDQGVLRIVHVATR</sequence>
<dbReference type="Proteomes" id="UP001596135">
    <property type="component" value="Unassembled WGS sequence"/>
</dbReference>
<keyword evidence="2" id="KW-0812">Transmembrane</keyword>
<evidence type="ECO:0000256" key="2">
    <source>
        <dbReference type="SAM" id="Phobius"/>
    </source>
</evidence>
<reference evidence="4" key="1">
    <citation type="journal article" date="2019" name="Int. J. Syst. Evol. Microbiol.">
        <title>The Global Catalogue of Microorganisms (GCM) 10K type strain sequencing project: providing services to taxonomists for standard genome sequencing and annotation.</title>
        <authorList>
            <consortium name="The Broad Institute Genomics Platform"/>
            <consortium name="The Broad Institute Genome Sequencing Center for Infectious Disease"/>
            <person name="Wu L."/>
            <person name="Ma J."/>
        </authorList>
    </citation>
    <scope>NUCLEOTIDE SEQUENCE [LARGE SCALE GENOMIC DNA]</scope>
    <source>
        <strain evidence="4">CCUG 54522</strain>
    </source>
</reference>
<accession>A0ABW1LFT0</accession>
<feature type="compositionally biased region" description="Pro residues" evidence="1">
    <location>
        <begin position="72"/>
        <end position="84"/>
    </location>
</feature>
<name>A0ABW1LFT0_9ACTN</name>
<organism evidence="3 4">
    <name type="scientific">Nocardioides hankookensis</name>
    <dbReference type="NCBI Taxonomy" id="443157"/>
    <lineage>
        <taxon>Bacteria</taxon>
        <taxon>Bacillati</taxon>
        <taxon>Actinomycetota</taxon>
        <taxon>Actinomycetes</taxon>
        <taxon>Propionibacteriales</taxon>
        <taxon>Nocardioidaceae</taxon>
        <taxon>Nocardioides</taxon>
    </lineage>
</organism>
<gene>
    <name evidence="3" type="ORF">ACFPYL_07110</name>
</gene>
<feature type="transmembrane region" description="Helical" evidence="2">
    <location>
        <begin position="38"/>
        <end position="59"/>
    </location>
</feature>
<protein>
    <submittedName>
        <fullName evidence="3">Uncharacterized protein</fullName>
    </submittedName>
</protein>
<feature type="region of interest" description="Disordered" evidence="1">
    <location>
        <begin position="60"/>
        <end position="86"/>
    </location>
</feature>
<proteinExistence type="predicted"/>
<keyword evidence="4" id="KW-1185">Reference proteome</keyword>
<feature type="compositionally biased region" description="Polar residues" evidence="1">
    <location>
        <begin position="223"/>
        <end position="233"/>
    </location>
</feature>